<evidence type="ECO:0000256" key="3">
    <source>
        <dbReference type="ARBA" id="ARBA00022448"/>
    </source>
</evidence>
<proteinExistence type="inferred from homology"/>
<feature type="transmembrane region" description="Helical" evidence="8">
    <location>
        <begin position="300"/>
        <end position="320"/>
    </location>
</feature>
<comment type="similarity">
    <text evidence="2">Belongs to the ABC-2 integral membrane protein family.</text>
</comment>
<comment type="subcellular location">
    <subcellularLocation>
        <location evidence="1">Cell membrane</location>
        <topology evidence="1">Multi-pass membrane protein</topology>
    </subcellularLocation>
</comment>
<evidence type="ECO:0000259" key="9">
    <source>
        <dbReference type="PROSITE" id="PS51012"/>
    </source>
</evidence>
<feature type="transmembrane region" description="Helical" evidence="8">
    <location>
        <begin position="236"/>
        <end position="258"/>
    </location>
</feature>
<evidence type="ECO:0000256" key="4">
    <source>
        <dbReference type="ARBA" id="ARBA00022475"/>
    </source>
</evidence>
<keyword evidence="7 8" id="KW-0472">Membrane</keyword>
<dbReference type="GO" id="GO:0005886">
    <property type="term" value="C:plasma membrane"/>
    <property type="evidence" value="ECO:0007669"/>
    <property type="project" value="UniProtKB-SubCell"/>
</dbReference>
<dbReference type="RefSeq" id="WP_074642340.1">
    <property type="nucleotide sequence ID" value="NZ_FNBL01000002.1"/>
</dbReference>
<accession>A0A1G7ITC5</accession>
<evidence type="ECO:0000256" key="5">
    <source>
        <dbReference type="ARBA" id="ARBA00022692"/>
    </source>
</evidence>
<dbReference type="InterPro" id="IPR051449">
    <property type="entry name" value="ABC-2_transporter_component"/>
</dbReference>
<feature type="transmembrane region" description="Helical" evidence="8">
    <location>
        <begin position="29"/>
        <end position="49"/>
    </location>
</feature>
<dbReference type="PANTHER" id="PTHR30294:SF29">
    <property type="entry name" value="MULTIDRUG ABC TRANSPORTER PERMEASE YBHS-RELATED"/>
    <property type="match status" value="1"/>
</dbReference>
<gene>
    <name evidence="10" type="ORF">SAMN04488117_102455</name>
</gene>
<feature type="transmembrane region" description="Helical" evidence="8">
    <location>
        <begin position="354"/>
        <end position="373"/>
    </location>
</feature>
<sequence>MSGRGRFFSWARFAGVLVKEFIQMRRDRVTFAMMIGIPVVQLLLFGYAIDTDPHHLPTLVEMTEESPILHALTTAMDTSEYFDFIGISTSEAESDLALRDGRATVILTVPPGFDRDMIRGLRPEILLTVDASDPVAAGGAIGAINGVVNTAIAQSLTGPLAFAAGAPAPFDMVIHRAFNPEGKTSTNIVPGLLAVILSMTMVMITAVAIVRETERGTMESLIATPVTPAEVMLGKIIPYVFVGYVQTLVFLIAARVLFDVPFEGSFLAFFLGFNLYIVVNLAIGFLVSTMARSQMQAMQLSFFTILPTILLSGFMFPFAAMPGWAQALGTAIPATHFLRVVRKVMLKDGGLREVAPDMLAIAVILVVVVVVALRRYRQTLD</sequence>
<dbReference type="PANTHER" id="PTHR30294">
    <property type="entry name" value="MEMBRANE COMPONENT OF ABC TRANSPORTER YHHJ-RELATED"/>
    <property type="match status" value="1"/>
</dbReference>
<name>A0A1G7ITC5_9RHOB</name>
<evidence type="ECO:0000256" key="1">
    <source>
        <dbReference type="ARBA" id="ARBA00004651"/>
    </source>
</evidence>
<evidence type="ECO:0000313" key="10">
    <source>
        <dbReference type="EMBL" id="SDF15992.1"/>
    </source>
</evidence>
<feature type="transmembrane region" description="Helical" evidence="8">
    <location>
        <begin position="264"/>
        <end position="288"/>
    </location>
</feature>
<keyword evidence="5 8" id="KW-0812">Transmembrane</keyword>
<keyword evidence="3" id="KW-0813">Transport</keyword>
<dbReference type="OrthoDB" id="9784671at2"/>
<keyword evidence="4" id="KW-1003">Cell membrane</keyword>
<evidence type="ECO:0000313" key="11">
    <source>
        <dbReference type="Proteomes" id="UP000182284"/>
    </source>
</evidence>
<evidence type="ECO:0000256" key="7">
    <source>
        <dbReference type="ARBA" id="ARBA00023136"/>
    </source>
</evidence>
<keyword evidence="6 8" id="KW-1133">Transmembrane helix</keyword>
<organism evidence="10 11">
    <name type="scientific">Celeribacter baekdonensis</name>
    <dbReference type="NCBI Taxonomy" id="875171"/>
    <lineage>
        <taxon>Bacteria</taxon>
        <taxon>Pseudomonadati</taxon>
        <taxon>Pseudomonadota</taxon>
        <taxon>Alphaproteobacteria</taxon>
        <taxon>Rhodobacterales</taxon>
        <taxon>Roseobacteraceae</taxon>
        <taxon>Celeribacter</taxon>
    </lineage>
</organism>
<reference evidence="10 11" key="1">
    <citation type="submission" date="2016-10" db="EMBL/GenBank/DDBJ databases">
        <authorList>
            <person name="de Groot N.N."/>
        </authorList>
    </citation>
    <scope>NUCLEOTIDE SEQUENCE [LARGE SCALE GENOMIC DNA]</scope>
    <source>
        <strain evidence="10 11">DSM 27375</strain>
    </source>
</reference>
<feature type="transmembrane region" description="Helical" evidence="8">
    <location>
        <begin position="188"/>
        <end position="210"/>
    </location>
</feature>
<dbReference type="Pfam" id="PF12698">
    <property type="entry name" value="ABC2_membrane_3"/>
    <property type="match status" value="1"/>
</dbReference>
<evidence type="ECO:0000256" key="2">
    <source>
        <dbReference type="ARBA" id="ARBA00007783"/>
    </source>
</evidence>
<feature type="domain" description="ABC transmembrane type-2" evidence="9">
    <location>
        <begin position="150"/>
        <end position="379"/>
    </location>
</feature>
<dbReference type="InterPro" id="IPR013525">
    <property type="entry name" value="ABC2_TM"/>
</dbReference>
<protein>
    <submittedName>
        <fullName evidence="10">ABC-2 type transport system permease protein</fullName>
    </submittedName>
</protein>
<evidence type="ECO:0000256" key="6">
    <source>
        <dbReference type="ARBA" id="ARBA00022989"/>
    </source>
</evidence>
<dbReference type="EMBL" id="FNBL01000002">
    <property type="protein sequence ID" value="SDF15992.1"/>
    <property type="molecule type" value="Genomic_DNA"/>
</dbReference>
<dbReference type="PROSITE" id="PS51012">
    <property type="entry name" value="ABC_TM2"/>
    <property type="match status" value="1"/>
</dbReference>
<dbReference type="AlphaFoldDB" id="A0A1G7ITC5"/>
<dbReference type="GO" id="GO:0140359">
    <property type="term" value="F:ABC-type transporter activity"/>
    <property type="evidence" value="ECO:0007669"/>
    <property type="project" value="InterPro"/>
</dbReference>
<evidence type="ECO:0000256" key="8">
    <source>
        <dbReference type="SAM" id="Phobius"/>
    </source>
</evidence>
<dbReference type="InterPro" id="IPR047817">
    <property type="entry name" value="ABC2_TM_bact-type"/>
</dbReference>
<dbReference type="Proteomes" id="UP000182284">
    <property type="component" value="Unassembled WGS sequence"/>
</dbReference>